<name>A0AAD4EUZ7_9PEZI</name>
<feature type="domain" description="FAD-binding" evidence="5">
    <location>
        <begin position="10"/>
        <end position="165"/>
    </location>
</feature>
<sequence>MPSAISPQLRVAVIGTGPGGLSSAIALSELPNIDLRVYEKAGELKNLGAGISVNHNGWKVLELLGIRDRVNGASTNPTVQRNAYTGEIVDPGVPHDPSDAYEALRVKRLVLQEALAEKVPEGLIEFNKKLVGLKDLGKDGVKVLFEDGTETIVDLVVGADGIRSVGWRCLVPAKRLKHIRDLPLTTTSWWYGKAKSLWLSPVDADLSNLTDIEFTARVFNEPPVPGRTVSWGVRVSNDEVFSRFSDCDPRLAQVFAQVPEGNWTEFAAYAGPSMDSLVAWDKLVLVGDSSHPSAAGGFGSGSAFAMEDSWTLARAIEYARSIKGSDASPSVVAEALRVFDAIRKPYYKAMSDFRKSQKEVLKEVGRKEYVDFDSDLRERFAKDGLGAKRGKGFLGFVYGNDIGKVCKEFFETEQARRNGN</sequence>
<dbReference type="GO" id="GO:0044550">
    <property type="term" value="P:secondary metabolite biosynthetic process"/>
    <property type="evidence" value="ECO:0007669"/>
    <property type="project" value="TreeGrafter"/>
</dbReference>
<comment type="caution">
    <text evidence="6">The sequence shown here is derived from an EMBL/GenBank/DDBJ whole genome shotgun (WGS) entry which is preliminary data.</text>
</comment>
<evidence type="ECO:0000256" key="3">
    <source>
        <dbReference type="ARBA" id="ARBA00022827"/>
    </source>
</evidence>
<keyword evidence="2" id="KW-0285">Flavoprotein</keyword>
<dbReference type="Pfam" id="PF01494">
    <property type="entry name" value="FAD_binding_3"/>
    <property type="match status" value="1"/>
</dbReference>
<proteinExistence type="inferred from homology"/>
<dbReference type="SUPFAM" id="SSF51905">
    <property type="entry name" value="FAD/NAD(P)-binding domain"/>
    <property type="match status" value="1"/>
</dbReference>
<dbReference type="InterPro" id="IPR002938">
    <property type="entry name" value="FAD-bd"/>
</dbReference>
<dbReference type="EMBL" id="JAHCVI010000003">
    <property type="protein sequence ID" value="KAG7287769.1"/>
    <property type="molecule type" value="Genomic_DNA"/>
</dbReference>
<dbReference type="GO" id="GO:0016491">
    <property type="term" value="F:oxidoreductase activity"/>
    <property type="evidence" value="ECO:0007669"/>
    <property type="project" value="UniProtKB-KW"/>
</dbReference>
<keyword evidence="3" id="KW-0274">FAD</keyword>
<comment type="similarity">
    <text evidence="1">Belongs to the paxM FAD-dependent monooxygenase family.</text>
</comment>
<dbReference type="AlphaFoldDB" id="A0AAD4EUZ7"/>
<dbReference type="InterPro" id="IPR036188">
    <property type="entry name" value="FAD/NAD-bd_sf"/>
</dbReference>
<evidence type="ECO:0000256" key="4">
    <source>
        <dbReference type="ARBA" id="ARBA00023002"/>
    </source>
</evidence>
<accession>A0AAD4EUZ7</accession>
<reference evidence="6" key="1">
    <citation type="submission" date="2023-02" db="EMBL/GenBank/DDBJ databases">
        <authorList>
            <person name="Palmer J.M."/>
        </authorList>
    </citation>
    <scope>NUCLEOTIDE SEQUENCE</scope>
    <source>
        <strain evidence="6">FW57</strain>
    </source>
</reference>
<organism evidence="6 7">
    <name type="scientific">Staphylotrichum longicolle</name>
    <dbReference type="NCBI Taxonomy" id="669026"/>
    <lineage>
        <taxon>Eukaryota</taxon>
        <taxon>Fungi</taxon>
        <taxon>Dikarya</taxon>
        <taxon>Ascomycota</taxon>
        <taxon>Pezizomycotina</taxon>
        <taxon>Sordariomycetes</taxon>
        <taxon>Sordariomycetidae</taxon>
        <taxon>Sordariales</taxon>
        <taxon>Chaetomiaceae</taxon>
        <taxon>Staphylotrichum</taxon>
    </lineage>
</organism>
<keyword evidence="4" id="KW-0560">Oxidoreductase</keyword>
<dbReference type="PANTHER" id="PTHR46720">
    <property type="entry name" value="HYDROXYLASE, PUTATIVE (AFU_ORTHOLOGUE AFUA_3G01460)-RELATED"/>
    <property type="match status" value="1"/>
</dbReference>
<evidence type="ECO:0000256" key="1">
    <source>
        <dbReference type="ARBA" id="ARBA00007992"/>
    </source>
</evidence>
<protein>
    <recommendedName>
        <fullName evidence="5">FAD-binding domain-containing protein</fullName>
    </recommendedName>
</protein>
<dbReference type="Proteomes" id="UP001197093">
    <property type="component" value="Unassembled WGS sequence"/>
</dbReference>
<dbReference type="Gene3D" id="3.50.50.60">
    <property type="entry name" value="FAD/NAD(P)-binding domain"/>
    <property type="match status" value="1"/>
</dbReference>
<evidence type="ECO:0000256" key="2">
    <source>
        <dbReference type="ARBA" id="ARBA00022630"/>
    </source>
</evidence>
<gene>
    <name evidence="6" type="ORF">NEMBOFW57_007284</name>
</gene>
<dbReference type="InterPro" id="IPR051104">
    <property type="entry name" value="FAD_monoxygenase"/>
</dbReference>
<dbReference type="GO" id="GO:0071949">
    <property type="term" value="F:FAD binding"/>
    <property type="evidence" value="ECO:0007669"/>
    <property type="project" value="InterPro"/>
</dbReference>
<dbReference type="PRINTS" id="PR00420">
    <property type="entry name" value="RNGMNOXGNASE"/>
</dbReference>
<evidence type="ECO:0000313" key="7">
    <source>
        <dbReference type="Proteomes" id="UP001197093"/>
    </source>
</evidence>
<dbReference type="PANTHER" id="PTHR46720:SF3">
    <property type="entry name" value="FAD-BINDING DOMAIN-CONTAINING PROTEIN-RELATED"/>
    <property type="match status" value="1"/>
</dbReference>
<evidence type="ECO:0000313" key="6">
    <source>
        <dbReference type="EMBL" id="KAG7287769.1"/>
    </source>
</evidence>
<keyword evidence="7" id="KW-1185">Reference proteome</keyword>
<evidence type="ECO:0000259" key="5">
    <source>
        <dbReference type="Pfam" id="PF01494"/>
    </source>
</evidence>